<evidence type="ECO:0000256" key="1">
    <source>
        <dbReference type="SAM" id="Phobius"/>
    </source>
</evidence>
<dbReference type="OrthoDB" id="1686289at2759"/>
<keyword evidence="1" id="KW-0812">Transmembrane</keyword>
<dbReference type="AlphaFoldDB" id="A0A8K0IR41"/>
<dbReference type="EMBL" id="CM017883">
    <property type="protein sequence ID" value="KAG1365305.1"/>
    <property type="molecule type" value="Genomic_DNA"/>
</dbReference>
<name>A0A8K0IR41_COCNU</name>
<gene>
    <name evidence="2" type="ORF">COCNU_12G003050</name>
</gene>
<accession>A0A8K0IR41</accession>
<proteinExistence type="predicted"/>
<reference evidence="2" key="2">
    <citation type="submission" date="2019-07" db="EMBL/GenBank/DDBJ databases">
        <authorList>
            <person name="Yang Y."/>
            <person name="Bocs S."/>
            <person name="Baudouin L."/>
        </authorList>
    </citation>
    <scope>NUCLEOTIDE SEQUENCE</scope>
    <source>
        <tissue evidence="2">Spear leaf of Hainan Tall coconut</tissue>
    </source>
</reference>
<reference evidence="2" key="1">
    <citation type="journal article" date="2017" name="Gigascience">
        <title>The genome draft of coconut (Cocos nucifera).</title>
        <authorList>
            <person name="Xiao Y."/>
            <person name="Xu P."/>
            <person name="Fan H."/>
            <person name="Baudouin L."/>
            <person name="Xia W."/>
            <person name="Bocs S."/>
            <person name="Xu J."/>
            <person name="Li Q."/>
            <person name="Guo A."/>
            <person name="Zhou L."/>
            <person name="Li J."/>
            <person name="Wu Y."/>
            <person name="Ma Z."/>
            <person name="Armero A."/>
            <person name="Issali A.E."/>
            <person name="Liu N."/>
            <person name="Peng M."/>
            <person name="Yang Y."/>
        </authorList>
    </citation>
    <scope>NUCLEOTIDE SEQUENCE</scope>
    <source>
        <tissue evidence="2">Spear leaf of Hainan Tall coconut</tissue>
    </source>
</reference>
<dbReference type="Proteomes" id="UP000797356">
    <property type="component" value="Chromosome 12"/>
</dbReference>
<feature type="transmembrane region" description="Helical" evidence="1">
    <location>
        <begin position="12"/>
        <end position="31"/>
    </location>
</feature>
<evidence type="ECO:0000313" key="2">
    <source>
        <dbReference type="EMBL" id="KAG1365305.1"/>
    </source>
</evidence>
<comment type="caution">
    <text evidence="2">The sequence shown here is derived from an EMBL/GenBank/DDBJ whole genome shotgun (WGS) entry which is preliminary data.</text>
</comment>
<keyword evidence="1" id="KW-0472">Membrane</keyword>
<evidence type="ECO:0000313" key="3">
    <source>
        <dbReference type="Proteomes" id="UP000797356"/>
    </source>
</evidence>
<keyword evidence="3" id="KW-1185">Reference proteome</keyword>
<sequence>MGAMGDTVAQAVIPAAAVIGIVFALFQWFLVSRIRVSGDSDENNRCDDKLIEEEAEEAVDGPAVVAKCAEIQNAISIGGFRSFSGSSWLFWLKVLILS</sequence>
<organism evidence="2 3">
    <name type="scientific">Cocos nucifera</name>
    <name type="common">Coconut palm</name>
    <dbReference type="NCBI Taxonomy" id="13894"/>
    <lineage>
        <taxon>Eukaryota</taxon>
        <taxon>Viridiplantae</taxon>
        <taxon>Streptophyta</taxon>
        <taxon>Embryophyta</taxon>
        <taxon>Tracheophyta</taxon>
        <taxon>Spermatophyta</taxon>
        <taxon>Magnoliopsida</taxon>
        <taxon>Liliopsida</taxon>
        <taxon>Arecaceae</taxon>
        <taxon>Arecoideae</taxon>
        <taxon>Cocoseae</taxon>
        <taxon>Attaleinae</taxon>
        <taxon>Cocos</taxon>
    </lineage>
</organism>
<protein>
    <submittedName>
        <fullName evidence="2">Putative Pyrophosphate-energized vacuolar membrane proton pump</fullName>
    </submittedName>
</protein>
<keyword evidence="1" id="KW-1133">Transmembrane helix</keyword>